<dbReference type="OrthoDB" id="1040253at2759"/>
<dbReference type="InterPro" id="IPR001810">
    <property type="entry name" value="F-box_dom"/>
</dbReference>
<keyword evidence="4" id="KW-1185">Reference proteome</keyword>
<dbReference type="SUPFAM" id="SSF50965">
    <property type="entry name" value="Galactose oxidase, central domain"/>
    <property type="match status" value="1"/>
</dbReference>
<gene>
    <name evidence="2" type="ORF">MERR_LOCUS28313</name>
    <name evidence="3" type="ORF">MERR_LOCUS46412</name>
</gene>
<dbReference type="PANTHER" id="PTHR31672">
    <property type="entry name" value="BNACNNG10540D PROTEIN"/>
    <property type="match status" value="1"/>
</dbReference>
<feature type="domain" description="F-box" evidence="1">
    <location>
        <begin position="5"/>
        <end position="50"/>
    </location>
</feature>
<dbReference type="InterPro" id="IPR017451">
    <property type="entry name" value="F-box-assoc_interact_dom"/>
</dbReference>
<organism evidence="2 4">
    <name type="scientific">Microthlaspi erraticum</name>
    <dbReference type="NCBI Taxonomy" id="1685480"/>
    <lineage>
        <taxon>Eukaryota</taxon>
        <taxon>Viridiplantae</taxon>
        <taxon>Streptophyta</taxon>
        <taxon>Embryophyta</taxon>
        <taxon>Tracheophyta</taxon>
        <taxon>Spermatophyta</taxon>
        <taxon>Magnoliopsida</taxon>
        <taxon>eudicotyledons</taxon>
        <taxon>Gunneridae</taxon>
        <taxon>Pentapetalae</taxon>
        <taxon>rosids</taxon>
        <taxon>malvids</taxon>
        <taxon>Brassicales</taxon>
        <taxon>Brassicaceae</taxon>
        <taxon>Coluteocarpeae</taxon>
        <taxon>Microthlaspi</taxon>
    </lineage>
</organism>
<proteinExistence type="predicted"/>
<evidence type="ECO:0000313" key="3">
    <source>
        <dbReference type="EMBL" id="CAA7059176.1"/>
    </source>
</evidence>
<sequence length="392" mass="44800">MEAMTTTMMNLPKDLAEEILSRAPLKSIKPVRLTCRNWNELSKSPSFMKLHLGRLSAAIKEGETQMIAMIGNNTYLASIDVNGDPSIEDKGTLNLLSETDKLSDIFHCEGLLLCILKGYSRFLVWNPYLGQKRWIEPPLSNRSFTYALGYEDNNSSVKLLRFTDSYHSKKSDNKKDWYDVYDFDSDSWTNLDATPTWRKAFWGIGVSLKGNTYWCATRSNSSVEVLADHIICFDFTSERFGPLLPLPFCAWTFDDYVALSCVRDEKLAVLLQHETCPYELDIWITTKIDPENVSWSKFLRMDIGPENDMMVPHIPEVMAPDIVRSFFIDEEKKVAMGFNGERPPKFVVIGEAAYVRELDLLGEPAHPKWTPHVCAYVPNLLQIKKPAEGERK</sequence>
<evidence type="ECO:0000313" key="2">
    <source>
        <dbReference type="EMBL" id="CAA7041078.1"/>
    </source>
</evidence>
<protein>
    <recommendedName>
        <fullName evidence="1">F-box domain-containing protein</fullName>
    </recommendedName>
</protein>
<dbReference type="EMBL" id="CACVBM020001240">
    <property type="protein sequence ID" value="CAA7041078.1"/>
    <property type="molecule type" value="Genomic_DNA"/>
</dbReference>
<dbReference type="Pfam" id="PF07734">
    <property type="entry name" value="FBA_1"/>
    <property type="match status" value="1"/>
</dbReference>
<dbReference type="InterPro" id="IPR011043">
    <property type="entry name" value="Gal_Oxase/kelch_b-propeller"/>
</dbReference>
<reference evidence="2 4" key="1">
    <citation type="submission" date="2020-01" db="EMBL/GenBank/DDBJ databases">
        <authorList>
            <person name="Mishra B."/>
        </authorList>
    </citation>
    <scope>NUCLEOTIDE SEQUENCE [LARGE SCALE GENOMIC DNA]</scope>
</reference>
<dbReference type="Proteomes" id="UP000467841">
    <property type="component" value="Unassembled WGS sequence"/>
</dbReference>
<dbReference type="InterPro" id="IPR006527">
    <property type="entry name" value="F-box-assoc_dom_typ1"/>
</dbReference>
<dbReference type="SMART" id="SM00256">
    <property type="entry name" value="FBOX"/>
    <property type="match status" value="1"/>
</dbReference>
<dbReference type="SUPFAM" id="SSF81383">
    <property type="entry name" value="F-box domain"/>
    <property type="match status" value="1"/>
</dbReference>
<dbReference type="AlphaFoldDB" id="A0A6D2JYG8"/>
<dbReference type="PANTHER" id="PTHR31672:SF13">
    <property type="entry name" value="F-BOX PROTEIN CPR30-LIKE"/>
    <property type="match status" value="1"/>
</dbReference>
<name>A0A6D2JYG8_9BRAS</name>
<dbReference type="InterPro" id="IPR050796">
    <property type="entry name" value="SCF_F-box_component"/>
</dbReference>
<dbReference type="EMBL" id="CACVBM020001759">
    <property type="protein sequence ID" value="CAA7059176.1"/>
    <property type="molecule type" value="Genomic_DNA"/>
</dbReference>
<evidence type="ECO:0000313" key="4">
    <source>
        <dbReference type="Proteomes" id="UP000467841"/>
    </source>
</evidence>
<accession>A0A6D2JYG8</accession>
<dbReference type="Pfam" id="PF00646">
    <property type="entry name" value="F-box"/>
    <property type="match status" value="1"/>
</dbReference>
<dbReference type="InterPro" id="IPR036047">
    <property type="entry name" value="F-box-like_dom_sf"/>
</dbReference>
<dbReference type="PROSITE" id="PS50181">
    <property type="entry name" value="FBOX"/>
    <property type="match status" value="1"/>
</dbReference>
<dbReference type="Gene3D" id="1.20.1280.50">
    <property type="match status" value="1"/>
</dbReference>
<evidence type="ECO:0000259" key="1">
    <source>
        <dbReference type="PROSITE" id="PS50181"/>
    </source>
</evidence>
<dbReference type="CDD" id="cd22157">
    <property type="entry name" value="F-box_AtFBW1-like"/>
    <property type="match status" value="1"/>
</dbReference>
<dbReference type="NCBIfam" id="TIGR01640">
    <property type="entry name" value="F_box_assoc_1"/>
    <property type="match status" value="1"/>
</dbReference>